<evidence type="ECO:0000256" key="1">
    <source>
        <dbReference type="ARBA" id="ARBA00000382"/>
    </source>
</evidence>
<feature type="domain" description="Glycosyl hydrolase family 81 N-terminal" evidence="9">
    <location>
        <begin position="100"/>
        <end position="225"/>
    </location>
</feature>
<evidence type="ECO:0000256" key="6">
    <source>
        <dbReference type="ARBA" id="ARBA00023295"/>
    </source>
</evidence>
<accession>A0ABR1G9Z5</accession>
<dbReference type="Pfam" id="PF03639">
    <property type="entry name" value="Glyco_hydro_81"/>
    <property type="match status" value="1"/>
</dbReference>
<keyword evidence="4" id="KW-0378">Hydrolase</keyword>
<evidence type="ECO:0000256" key="2">
    <source>
        <dbReference type="ARBA" id="ARBA00010730"/>
    </source>
</evidence>
<reference evidence="11 12" key="1">
    <citation type="submission" date="2024-03" db="EMBL/GenBank/DDBJ databases">
        <title>Aureococcus anophagefferens CCMP1851 and Kratosvirus quantuckense: Draft genome of a second virus-susceptible host strain in the model system.</title>
        <authorList>
            <person name="Chase E."/>
            <person name="Truchon A.R."/>
            <person name="Schepens W."/>
            <person name="Wilhelm S.W."/>
        </authorList>
    </citation>
    <scope>NUCLEOTIDE SEQUENCE [LARGE SCALE GENOMIC DNA]</scope>
    <source>
        <strain evidence="11 12">CCMP1851</strain>
    </source>
</reference>
<dbReference type="Gene3D" id="2.70.98.30">
    <property type="entry name" value="Golgi alpha-mannosidase II, domain 4"/>
    <property type="match status" value="1"/>
</dbReference>
<proteinExistence type="inferred from homology"/>
<evidence type="ECO:0000256" key="5">
    <source>
        <dbReference type="ARBA" id="ARBA00023277"/>
    </source>
</evidence>
<dbReference type="PROSITE" id="PS52008">
    <property type="entry name" value="GH81"/>
    <property type="match status" value="1"/>
</dbReference>
<evidence type="ECO:0000256" key="7">
    <source>
        <dbReference type="ARBA" id="ARBA00023316"/>
    </source>
</evidence>
<dbReference type="InterPro" id="IPR005200">
    <property type="entry name" value="Endo-beta-glucanase"/>
</dbReference>
<comment type="caution">
    <text evidence="11">The sequence shown here is derived from an EMBL/GenBank/DDBJ whole genome shotgun (WGS) entry which is preliminary data.</text>
</comment>
<dbReference type="EMBL" id="JBBJCI010000039">
    <property type="protein sequence ID" value="KAK7249963.1"/>
    <property type="molecule type" value="Genomic_DNA"/>
</dbReference>
<keyword evidence="7" id="KW-0961">Cell wall biogenesis/degradation</keyword>
<evidence type="ECO:0000313" key="11">
    <source>
        <dbReference type="EMBL" id="KAK7249963.1"/>
    </source>
</evidence>
<dbReference type="PANTHER" id="PTHR31983:SF0">
    <property type="entry name" value="GLUCAN ENDO-1,3-BETA-D-GLUCOSIDASE 2"/>
    <property type="match status" value="1"/>
</dbReference>
<comment type="catalytic activity">
    <reaction evidence="1">
        <text>Hydrolysis of (1-&gt;3)-beta-D-glucosidic linkages in (1-&gt;3)-beta-D-glucans.</text>
        <dbReference type="EC" id="3.2.1.39"/>
    </reaction>
</comment>
<evidence type="ECO:0000259" key="9">
    <source>
        <dbReference type="Pfam" id="PF03639"/>
    </source>
</evidence>
<keyword evidence="5" id="KW-0119">Carbohydrate metabolism</keyword>
<evidence type="ECO:0000256" key="8">
    <source>
        <dbReference type="ARBA" id="ARBA00023326"/>
    </source>
</evidence>
<keyword evidence="8" id="KW-0624">Polysaccharide degradation</keyword>
<name>A0ABR1G9Z5_AURAN</name>
<evidence type="ECO:0000259" key="10">
    <source>
        <dbReference type="Pfam" id="PF17652"/>
    </source>
</evidence>
<comment type="similarity">
    <text evidence="2">Belongs to the glycosyl hydrolase 81 family.</text>
</comment>
<evidence type="ECO:0000256" key="4">
    <source>
        <dbReference type="ARBA" id="ARBA00022801"/>
    </source>
</evidence>
<dbReference type="Proteomes" id="UP001363151">
    <property type="component" value="Unassembled WGS sequence"/>
</dbReference>
<gene>
    <name evidence="11" type="ORF">SO694_00005566</name>
</gene>
<dbReference type="InterPro" id="IPR040451">
    <property type="entry name" value="GH81_N"/>
</dbReference>
<keyword evidence="12" id="KW-1185">Reference proteome</keyword>
<dbReference type="InterPro" id="IPR040720">
    <property type="entry name" value="GH81_C"/>
</dbReference>
<evidence type="ECO:0000313" key="12">
    <source>
        <dbReference type="Proteomes" id="UP001363151"/>
    </source>
</evidence>
<sequence length="870" mass="91685">MSAFTGDMHVDRARYAPDHESLVAKKVAADAAPAQGRARRHLRTLVALQAGVLSALVFWVARRHLAKANALVSLHPDPLAVGYRPAHRTSGGPDAATWGDSRGPFPTNAWWQNLALGSVCDETCLAYAIPYVFDAYGGGLRASATRVVAAGQDVVQISHDLNAGVLLSVDDEPLGDRVVDGFGALGVGLRWDLSSGGSMYAPVSRGAAFATAAYAQATPVVSSNSPLHRDGAVTADGDEVPCDGSAFEVAEVLAFTTDADYAWLVFPSQPATFRCASGDGVAFVADGKQTVTLRVALATACRYGTSTVSCRPNEAGKGRDASKNAALFLAAAKRATPPTRPWKGDDVDWSVDGDTATLAFDFSDGSDLRYALPHHDLDAAGGRCVASLHGPACPVVGPWTLHIPLGAAPTLSAPRPLDEDKLDALHAALDRDVGFELPAYFTRGAGDTYFSGKMVAKQARLAAIAHDLGRGGDAAKIAERILVTARAFLDPESEETRFLYDEAWGGLVSCGCDFDEATESCRNKGSDDCPGLDGCGNNFGNGFYNDHHYHYGYWAYAVAVACRHAACDADLLDQIRVLAADFVESSQADASFSFARHKDWYLGSSWASGVCLPANPNGRNQESSSEAVAAYEGAYHLGATLGDDELRDFSRLLAATELRGAQRYWHTETLPSAYTRPVVGMFWSTMAQFGTWFGPVFGPSPAFAIGIQLIPLTPYAELRDSAAFSRSILEPYEAACDAQCVDEGWSISLVAAVANAGDVDRAFAMAKALPDGAFLAAGGDGHSRTNLLHWVASRPPGVDYSSPTRAPTGDAGDGDAGLEAEAACVAPRDVEIAALCPLGLSACVEGPAARGCSSLPWTEPDCARSCVLRA</sequence>
<dbReference type="PANTHER" id="PTHR31983">
    <property type="entry name" value="ENDO-1,3(4)-BETA-GLUCANASE 1"/>
    <property type="match status" value="1"/>
</dbReference>
<keyword evidence="6" id="KW-0326">Glycosidase</keyword>
<dbReference type="EC" id="3.2.1.39" evidence="3"/>
<evidence type="ECO:0000256" key="3">
    <source>
        <dbReference type="ARBA" id="ARBA00012780"/>
    </source>
</evidence>
<dbReference type="Pfam" id="PF17652">
    <property type="entry name" value="Glyco_hydro81C"/>
    <property type="match status" value="1"/>
</dbReference>
<feature type="domain" description="Glycosyl hydrolase family 81 C-terminal" evidence="10">
    <location>
        <begin position="419"/>
        <end position="785"/>
    </location>
</feature>
<protein>
    <recommendedName>
        <fullName evidence="3">glucan endo-1,3-beta-D-glucosidase</fullName>
        <ecNumber evidence="3">3.2.1.39</ecNumber>
    </recommendedName>
</protein>
<organism evidence="11 12">
    <name type="scientific">Aureococcus anophagefferens</name>
    <name type="common">Harmful bloom alga</name>
    <dbReference type="NCBI Taxonomy" id="44056"/>
    <lineage>
        <taxon>Eukaryota</taxon>
        <taxon>Sar</taxon>
        <taxon>Stramenopiles</taxon>
        <taxon>Ochrophyta</taxon>
        <taxon>Pelagophyceae</taxon>
        <taxon>Pelagomonadales</taxon>
        <taxon>Pelagomonadaceae</taxon>
        <taxon>Aureococcus</taxon>
    </lineage>
</organism>